<organism evidence="2 3">
    <name type="scientific">Pedobacter caeni</name>
    <dbReference type="NCBI Taxonomy" id="288992"/>
    <lineage>
        <taxon>Bacteria</taxon>
        <taxon>Pseudomonadati</taxon>
        <taxon>Bacteroidota</taxon>
        <taxon>Sphingobacteriia</taxon>
        <taxon>Sphingobacteriales</taxon>
        <taxon>Sphingobacteriaceae</taxon>
        <taxon>Pedobacter</taxon>
    </lineage>
</organism>
<keyword evidence="3" id="KW-1185">Reference proteome</keyword>
<dbReference type="AlphaFoldDB" id="A0A1M5PFZ2"/>
<gene>
    <name evidence="2" type="ORF">SAMN04488522_109123</name>
</gene>
<proteinExistence type="predicted"/>
<name>A0A1M5PFZ2_9SPHI</name>
<evidence type="ECO:0000259" key="1">
    <source>
        <dbReference type="Pfam" id="PF14771"/>
    </source>
</evidence>
<dbReference type="EMBL" id="FQUQ01000009">
    <property type="protein sequence ID" value="SHH00173.1"/>
    <property type="molecule type" value="Genomic_DNA"/>
</dbReference>
<dbReference type="STRING" id="288992.SAMN04488522_109123"/>
<dbReference type="Proteomes" id="UP000184287">
    <property type="component" value="Unassembled WGS sequence"/>
</dbReference>
<evidence type="ECO:0000313" key="3">
    <source>
        <dbReference type="Proteomes" id="UP000184287"/>
    </source>
</evidence>
<reference evidence="3" key="1">
    <citation type="submission" date="2016-11" db="EMBL/GenBank/DDBJ databases">
        <authorList>
            <person name="Varghese N."/>
            <person name="Submissions S."/>
        </authorList>
    </citation>
    <scope>NUCLEOTIDE SEQUENCE [LARGE SCALE GENOMIC DNA]</scope>
    <source>
        <strain evidence="3">DSM 16990</strain>
    </source>
</reference>
<evidence type="ECO:0000313" key="2">
    <source>
        <dbReference type="EMBL" id="SHH00173.1"/>
    </source>
</evidence>
<accession>A0A1M5PFZ2</accession>
<protein>
    <recommendedName>
        <fullName evidence="1">DUF4476 domain-containing protein</fullName>
    </recommendedName>
</protein>
<dbReference type="Pfam" id="PF14771">
    <property type="entry name" value="DUF4476"/>
    <property type="match status" value="1"/>
</dbReference>
<sequence>MANHTSGRIAESFLKAIYFGMGFAFLKDTQIKNLMKKLVLLFAVLLQTSFIFGQSRSTSEVFVEIPDRGNYVVYLDDDFAGSAKGRFRFYDVYRNSPTLVVMKDSMEVFRKRVNVAPNTRMILSYSRRSGLRNVLTLPIFDRGQYALDNWDRSFANNNQGPDYEYNEAMTDEEFNDAIGIIKNEAFPKNKLALAKTTLKNSRITTNQLLTLLKVFPFDEEKIDLAHFAYPYVVDRKNYIKVPKALMSLFAQEDMINWINKQ</sequence>
<dbReference type="InterPro" id="IPR028011">
    <property type="entry name" value="DUF4476"/>
</dbReference>
<feature type="domain" description="DUF4476" evidence="1">
    <location>
        <begin position="169"/>
        <end position="245"/>
    </location>
</feature>